<evidence type="ECO:0000259" key="4">
    <source>
        <dbReference type="PROSITE" id="PS50053"/>
    </source>
</evidence>
<comment type="caution">
    <text evidence="5">The sequence shown here is derived from an EMBL/GenBank/DDBJ whole genome shotgun (WGS) entry which is preliminary data.</text>
</comment>
<evidence type="ECO:0000313" key="5">
    <source>
        <dbReference type="EMBL" id="GIY98782.1"/>
    </source>
</evidence>
<keyword evidence="2" id="KW-0539">Nucleus</keyword>
<dbReference type="SMART" id="SM00213">
    <property type="entry name" value="UBQ"/>
    <property type="match status" value="1"/>
</dbReference>
<dbReference type="Proteomes" id="UP001054945">
    <property type="component" value="Unassembled WGS sequence"/>
</dbReference>
<feature type="domain" description="Ubiquitin-like" evidence="4">
    <location>
        <begin position="67"/>
        <end position="138"/>
    </location>
</feature>
<gene>
    <name evidence="5" type="primary">midn-a</name>
    <name evidence="5" type="ORF">CEXT_10651</name>
</gene>
<feature type="region of interest" description="Disordered" evidence="3">
    <location>
        <begin position="291"/>
        <end position="311"/>
    </location>
</feature>
<protein>
    <submittedName>
        <fullName evidence="5">Midnolin-A</fullName>
    </submittedName>
</protein>
<evidence type="ECO:0000256" key="3">
    <source>
        <dbReference type="SAM" id="MobiDB-lite"/>
    </source>
</evidence>
<feature type="region of interest" description="Disordered" evidence="3">
    <location>
        <begin position="328"/>
        <end position="353"/>
    </location>
</feature>
<evidence type="ECO:0000313" key="6">
    <source>
        <dbReference type="Proteomes" id="UP001054945"/>
    </source>
</evidence>
<dbReference type="SUPFAM" id="SSF54236">
    <property type="entry name" value="Ubiquitin-like"/>
    <property type="match status" value="1"/>
</dbReference>
<dbReference type="GO" id="GO:0005634">
    <property type="term" value="C:nucleus"/>
    <property type="evidence" value="ECO:0007669"/>
    <property type="project" value="UniProtKB-SubCell"/>
</dbReference>
<evidence type="ECO:0000256" key="1">
    <source>
        <dbReference type="ARBA" id="ARBA00004123"/>
    </source>
</evidence>
<dbReference type="Pfam" id="PF00240">
    <property type="entry name" value="ubiquitin"/>
    <property type="match status" value="1"/>
</dbReference>
<proteinExistence type="predicted"/>
<dbReference type="EMBL" id="BPLR01018337">
    <property type="protein sequence ID" value="GIY98782.1"/>
    <property type="molecule type" value="Genomic_DNA"/>
</dbReference>
<dbReference type="InterPro" id="IPR029071">
    <property type="entry name" value="Ubiquitin-like_domsf"/>
</dbReference>
<dbReference type="PANTHER" id="PTHR23010">
    <property type="entry name" value="MIDNOLIN"/>
    <property type="match status" value="1"/>
</dbReference>
<evidence type="ECO:0000256" key="2">
    <source>
        <dbReference type="ARBA" id="ARBA00023242"/>
    </source>
</evidence>
<keyword evidence="6" id="KW-1185">Reference proteome</keyword>
<dbReference type="Gene3D" id="3.10.20.90">
    <property type="entry name" value="Phosphatidylinositol 3-kinase Catalytic Subunit, Chain A, domain 1"/>
    <property type="match status" value="1"/>
</dbReference>
<dbReference type="InterPro" id="IPR039336">
    <property type="entry name" value="Midnolin"/>
</dbReference>
<dbReference type="InterPro" id="IPR000626">
    <property type="entry name" value="Ubiquitin-like_dom"/>
</dbReference>
<sequence>MGNCGEKQAANPQNTSFSALILIYKRANDFFFFIRAWAAANDPVPSKSPEFRTKKFRTKNGRRTEIVRATDDRGRIELRLPPDSSVRSLKSAVAKRLKVSKDKIVLLHRNKQLKEGTLLENNISDGSKLTLLPTVETGITKGGPERHVKQALESLDDSLVEGFLAGRAPLNLTMRLGEHVMFVHLQLTSVPAASPPVSPPSTPGVVGEASRHLSNTLSRLSSDALQRKMNETCDGRCCASREKGGAVIDSLFRRGKGVFSGTFSGTLMQDESRPHLCTLVRILSDLIDAPSHTQGPCKPAPAGPAPQTGVVQEDAALREKVRHLRALLKAKREARRDKPYHRHKDYSSETAVA</sequence>
<dbReference type="AlphaFoldDB" id="A0AAV4XUG1"/>
<comment type="subcellular location">
    <subcellularLocation>
        <location evidence="1">Nucleus</location>
    </subcellularLocation>
</comment>
<reference evidence="5 6" key="1">
    <citation type="submission" date="2021-06" db="EMBL/GenBank/DDBJ databases">
        <title>Caerostris extrusa draft genome.</title>
        <authorList>
            <person name="Kono N."/>
            <person name="Arakawa K."/>
        </authorList>
    </citation>
    <scope>NUCLEOTIDE SEQUENCE [LARGE SCALE GENOMIC DNA]</scope>
</reference>
<organism evidence="5 6">
    <name type="scientific">Caerostris extrusa</name>
    <name type="common">Bark spider</name>
    <name type="synonym">Caerostris bankana</name>
    <dbReference type="NCBI Taxonomy" id="172846"/>
    <lineage>
        <taxon>Eukaryota</taxon>
        <taxon>Metazoa</taxon>
        <taxon>Ecdysozoa</taxon>
        <taxon>Arthropoda</taxon>
        <taxon>Chelicerata</taxon>
        <taxon>Arachnida</taxon>
        <taxon>Araneae</taxon>
        <taxon>Araneomorphae</taxon>
        <taxon>Entelegynae</taxon>
        <taxon>Araneoidea</taxon>
        <taxon>Araneidae</taxon>
        <taxon>Caerostris</taxon>
    </lineage>
</organism>
<accession>A0AAV4XUG1</accession>
<dbReference type="PROSITE" id="PS50053">
    <property type="entry name" value="UBIQUITIN_2"/>
    <property type="match status" value="1"/>
</dbReference>
<name>A0AAV4XUG1_CAEEX</name>
<dbReference type="PANTHER" id="PTHR23010:SF1">
    <property type="entry name" value="MIDNOLIN"/>
    <property type="match status" value="1"/>
</dbReference>